<sequence>MNNESLRSLLLNREIPIYSENHAENVVYKRLYKASIEVADKLLTAGVGAIAPIYTVCATLFLAEYKGKLEVCEYPDCPINGQVGAENCFPLSILQQNDLNDLHDFWSAIESWLEEPEIEIVNPDFLPATATN</sequence>
<evidence type="ECO:0000313" key="1">
    <source>
        <dbReference type="EMBL" id="RCV93600.1"/>
    </source>
</evidence>
<keyword evidence="2" id="KW-1185">Reference proteome</keyword>
<comment type="caution">
    <text evidence="1">The sequence shown here is derived from an EMBL/GenBank/DDBJ whole genome shotgun (WGS) entry which is preliminary data.</text>
</comment>
<dbReference type="RefSeq" id="WP_114484928.1">
    <property type="nucleotide sequence ID" value="NZ_CBCSHM010000005.1"/>
</dbReference>
<reference evidence="1 2" key="1">
    <citation type="submission" date="2018-07" db="EMBL/GenBank/DDBJ databases">
        <title>Halomonas rutogse sp. nov., isolated from Lake TangqianCo on Tibetan Plateau.</title>
        <authorList>
            <person name="Lu H."/>
            <person name="Xing P."/>
            <person name="Wu Q."/>
        </authorList>
    </citation>
    <scope>NUCLEOTIDE SEQUENCE [LARGE SCALE GENOMIC DNA]</scope>
    <source>
        <strain evidence="1 2">TQ8S</strain>
    </source>
</reference>
<dbReference type="EMBL" id="QPIJ01000001">
    <property type="protein sequence ID" value="RCV93600.1"/>
    <property type="molecule type" value="Genomic_DNA"/>
</dbReference>
<accession>A0A368U931</accession>
<dbReference type="Proteomes" id="UP000253204">
    <property type="component" value="Unassembled WGS sequence"/>
</dbReference>
<gene>
    <name evidence="1" type="ORF">DU506_00150</name>
</gene>
<name>A0A368U931_9GAMM</name>
<dbReference type="AlphaFoldDB" id="A0A368U931"/>
<organism evidence="1 2">
    <name type="scientific">Vreelandella rituensis</name>
    <dbReference type="NCBI Taxonomy" id="2282306"/>
    <lineage>
        <taxon>Bacteria</taxon>
        <taxon>Pseudomonadati</taxon>
        <taxon>Pseudomonadota</taxon>
        <taxon>Gammaproteobacteria</taxon>
        <taxon>Oceanospirillales</taxon>
        <taxon>Halomonadaceae</taxon>
        <taxon>Vreelandella</taxon>
    </lineage>
</organism>
<evidence type="ECO:0000313" key="2">
    <source>
        <dbReference type="Proteomes" id="UP000253204"/>
    </source>
</evidence>
<protein>
    <submittedName>
        <fullName evidence="1">Uncharacterized protein</fullName>
    </submittedName>
</protein>
<proteinExistence type="predicted"/>